<dbReference type="InterPro" id="IPR002466">
    <property type="entry name" value="A_deamin"/>
</dbReference>
<organism evidence="2 3">
    <name type="scientific">Dothidotthia symphoricarpi CBS 119687</name>
    <dbReference type="NCBI Taxonomy" id="1392245"/>
    <lineage>
        <taxon>Eukaryota</taxon>
        <taxon>Fungi</taxon>
        <taxon>Dikarya</taxon>
        <taxon>Ascomycota</taxon>
        <taxon>Pezizomycotina</taxon>
        <taxon>Dothideomycetes</taxon>
        <taxon>Pleosporomycetidae</taxon>
        <taxon>Pleosporales</taxon>
        <taxon>Dothidotthiaceae</taxon>
        <taxon>Dothidotthia</taxon>
    </lineage>
</organism>
<protein>
    <recommendedName>
        <fullName evidence="1">A to I editase domain-containing protein</fullName>
    </recommendedName>
</protein>
<dbReference type="GO" id="GO:0003723">
    <property type="term" value="F:RNA binding"/>
    <property type="evidence" value="ECO:0007669"/>
    <property type="project" value="InterPro"/>
</dbReference>
<dbReference type="SMART" id="SM00552">
    <property type="entry name" value="ADEAMc"/>
    <property type="match status" value="1"/>
</dbReference>
<evidence type="ECO:0000313" key="3">
    <source>
        <dbReference type="Proteomes" id="UP000799771"/>
    </source>
</evidence>
<dbReference type="AlphaFoldDB" id="A0A6A6A2G1"/>
<name>A0A6A6A2G1_9PLEO</name>
<dbReference type="Proteomes" id="UP000799771">
    <property type="component" value="Unassembled WGS sequence"/>
</dbReference>
<feature type="domain" description="A to I editase" evidence="1">
    <location>
        <begin position="1"/>
        <end position="315"/>
    </location>
</feature>
<sequence>MKCLPSNKLHLAQGSILHDWHAEVVAVRAFNRFLLDQCLLISTPPYPSSDFLRRLSNDEQSGFEQQPFTIREHVQVHMYCSEAPCGDASMELTMDAQEDATPWTSVPPIVSSGDASTEDNTTALRGRSNFSLLGAVRCKPSRLDAPPTLSKSCTDKLALKQATSLLSSTTSALVSPRNAYLHSLILPASQFVPSACSRAFSRAGRMHALTDATWKGGYRFQPFEVNSTEREFRFSRRTLAPHEKAMSSNLSAVWTPSWQETLIGGVLQGRKQLDPRGASAICRRSMWKTAVQIAGIAGVPMLVDMLDKERYRDLKRCEMLDERRKVKDEAQRTGLSGWVKNLGDDTFTLSEPSK</sequence>
<evidence type="ECO:0000313" key="2">
    <source>
        <dbReference type="EMBL" id="KAF2125726.1"/>
    </source>
</evidence>
<dbReference type="PANTHER" id="PTHR47803">
    <property type="entry name" value="TRNA-SPECIFIC ADENOSINE DEAMINASE 1"/>
    <property type="match status" value="1"/>
</dbReference>
<reference evidence="2" key="1">
    <citation type="journal article" date="2020" name="Stud. Mycol.">
        <title>101 Dothideomycetes genomes: a test case for predicting lifestyles and emergence of pathogens.</title>
        <authorList>
            <person name="Haridas S."/>
            <person name="Albert R."/>
            <person name="Binder M."/>
            <person name="Bloem J."/>
            <person name="Labutti K."/>
            <person name="Salamov A."/>
            <person name="Andreopoulos B."/>
            <person name="Baker S."/>
            <person name="Barry K."/>
            <person name="Bills G."/>
            <person name="Bluhm B."/>
            <person name="Cannon C."/>
            <person name="Castanera R."/>
            <person name="Culley D."/>
            <person name="Daum C."/>
            <person name="Ezra D."/>
            <person name="Gonzalez J."/>
            <person name="Henrissat B."/>
            <person name="Kuo A."/>
            <person name="Liang C."/>
            <person name="Lipzen A."/>
            <person name="Lutzoni F."/>
            <person name="Magnuson J."/>
            <person name="Mondo S."/>
            <person name="Nolan M."/>
            <person name="Ohm R."/>
            <person name="Pangilinan J."/>
            <person name="Park H.-J."/>
            <person name="Ramirez L."/>
            <person name="Alfaro M."/>
            <person name="Sun H."/>
            <person name="Tritt A."/>
            <person name="Yoshinaga Y."/>
            <person name="Zwiers L.-H."/>
            <person name="Turgeon B."/>
            <person name="Goodwin S."/>
            <person name="Spatafora J."/>
            <person name="Crous P."/>
            <person name="Grigoriev I."/>
        </authorList>
    </citation>
    <scope>NUCLEOTIDE SEQUENCE</scope>
    <source>
        <strain evidence="2">CBS 119687</strain>
    </source>
</reference>
<dbReference type="GeneID" id="54413926"/>
<dbReference type="OrthoDB" id="10268011at2759"/>
<dbReference type="GO" id="GO:0002100">
    <property type="term" value="P:tRNA wobble adenosine to inosine editing"/>
    <property type="evidence" value="ECO:0007669"/>
    <property type="project" value="InterPro"/>
</dbReference>
<accession>A0A6A6A2G1</accession>
<dbReference type="RefSeq" id="XP_033520118.1">
    <property type="nucleotide sequence ID" value="XM_033673494.1"/>
</dbReference>
<dbReference type="Pfam" id="PF02137">
    <property type="entry name" value="A_deamin"/>
    <property type="match status" value="1"/>
</dbReference>
<dbReference type="PANTHER" id="PTHR47803:SF1">
    <property type="entry name" value="TRNA-SPECIFIC ADENOSINE DEAMINASE 1"/>
    <property type="match status" value="1"/>
</dbReference>
<dbReference type="EMBL" id="ML977515">
    <property type="protein sequence ID" value="KAF2125726.1"/>
    <property type="molecule type" value="Genomic_DNA"/>
</dbReference>
<keyword evidence="3" id="KW-1185">Reference proteome</keyword>
<dbReference type="GO" id="GO:0043829">
    <property type="term" value="F:tRNA-specific adenosine-37 deaminase activity"/>
    <property type="evidence" value="ECO:0007669"/>
    <property type="project" value="TreeGrafter"/>
</dbReference>
<dbReference type="InterPro" id="IPR042935">
    <property type="entry name" value="Tad1"/>
</dbReference>
<proteinExistence type="predicted"/>
<gene>
    <name evidence="2" type="ORF">P153DRAFT_91951</name>
</gene>
<dbReference type="PROSITE" id="PS50141">
    <property type="entry name" value="A_DEAMIN_EDITASE"/>
    <property type="match status" value="1"/>
</dbReference>
<evidence type="ECO:0000259" key="1">
    <source>
        <dbReference type="PROSITE" id="PS50141"/>
    </source>
</evidence>